<dbReference type="AlphaFoldDB" id="A0A8J3D2T1"/>
<dbReference type="EMBL" id="BMXF01000001">
    <property type="protein sequence ID" value="GHB60644.1"/>
    <property type="molecule type" value="Genomic_DNA"/>
</dbReference>
<protein>
    <recommendedName>
        <fullName evidence="2">Putative beta-lactamase-inhibitor-like PepSY-like domain-containing protein</fullName>
    </recommendedName>
</protein>
<evidence type="ECO:0000256" key="1">
    <source>
        <dbReference type="SAM" id="SignalP"/>
    </source>
</evidence>
<sequence>MKKIIMLTALAATISCGAMAQKMKADKVPQAVRTAFAKAYPNVKDADWEKEDGDYEVGFEQGKEEYSVVFDAQGNLLETEKEIKTTELPAAVQAPLKGKKIKEVAVITRAGKTYYEAEVGGRDLLFDADGKPAKLN</sequence>
<dbReference type="Gene3D" id="3.10.450.360">
    <property type="match status" value="1"/>
</dbReference>
<keyword evidence="1" id="KW-0732">Signal</keyword>
<dbReference type="SUPFAM" id="SSF160574">
    <property type="entry name" value="BT0923-like"/>
    <property type="match status" value="1"/>
</dbReference>
<feature type="signal peptide" evidence="1">
    <location>
        <begin position="1"/>
        <end position="20"/>
    </location>
</feature>
<evidence type="ECO:0000259" key="2">
    <source>
        <dbReference type="Pfam" id="PF11396"/>
    </source>
</evidence>
<feature type="chain" id="PRO_5035157899" description="Putative beta-lactamase-inhibitor-like PepSY-like domain-containing protein" evidence="1">
    <location>
        <begin position="21"/>
        <end position="136"/>
    </location>
</feature>
<gene>
    <name evidence="3" type="ORF">GCM10007390_12960</name>
</gene>
<dbReference type="InterPro" id="IPR021533">
    <property type="entry name" value="PepSY-like"/>
</dbReference>
<evidence type="ECO:0000313" key="4">
    <source>
        <dbReference type="Proteomes" id="UP000598271"/>
    </source>
</evidence>
<organism evidence="3 4">
    <name type="scientific">Persicitalea jodogahamensis</name>
    <dbReference type="NCBI Taxonomy" id="402147"/>
    <lineage>
        <taxon>Bacteria</taxon>
        <taxon>Pseudomonadati</taxon>
        <taxon>Bacteroidota</taxon>
        <taxon>Cytophagia</taxon>
        <taxon>Cytophagales</taxon>
        <taxon>Spirosomataceae</taxon>
        <taxon>Persicitalea</taxon>
    </lineage>
</organism>
<proteinExistence type="predicted"/>
<reference evidence="3 4" key="1">
    <citation type="journal article" date="2014" name="Int. J. Syst. Evol. Microbiol.">
        <title>Complete genome sequence of Corynebacterium casei LMG S-19264T (=DSM 44701T), isolated from a smear-ripened cheese.</title>
        <authorList>
            <consortium name="US DOE Joint Genome Institute (JGI-PGF)"/>
            <person name="Walter F."/>
            <person name="Albersmeier A."/>
            <person name="Kalinowski J."/>
            <person name="Ruckert C."/>
        </authorList>
    </citation>
    <scope>NUCLEOTIDE SEQUENCE [LARGE SCALE GENOMIC DNA]</scope>
    <source>
        <strain evidence="3 4">KCTC 12866</strain>
    </source>
</reference>
<feature type="domain" description="Putative beta-lactamase-inhibitor-like PepSY-like" evidence="2">
    <location>
        <begin position="22"/>
        <end position="77"/>
    </location>
</feature>
<dbReference type="PROSITE" id="PS51257">
    <property type="entry name" value="PROKAR_LIPOPROTEIN"/>
    <property type="match status" value="1"/>
</dbReference>
<name>A0A8J3D2T1_9BACT</name>
<dbReference type="RefSeq" id="WP_189563512.1">
    <property type="nucleotide sequence ID" value="NZ_BMXF01000001.1"/>
</dbReference>
<dbReference type="Pfam" id="PF11396">
    <property type="entry name" value="PepSY_like"/>
    <property type="match status" value="1"/>
</dbReference>
<dbReference type="Proteomes" id="UP000598271">
    <property type="component" value="Unassembled WGS sequence"/>
</dbReference>
<evidence type="ECO:0000313" key="3">
    <source>
        <dbReference type="EMBL" id="GHB60644.1"/>
    </source>
</evidence>
<comment type="caution">
    <text evidence="3">The sequence shown here is derived from an EMBL/GenBank/DDBJ whole genome shotgun (WGS) entry which is preliminary data.</text>
</comment>
<accession>A0A8J3D2T1</accession>
<keyword evidence="4" id="KW-1185">Reference proteome</keyword>